<evidence type="ECO:0000256" key="4">
    <source>
        <dbReference type="ARBA" id="ARBA00022737"/>
    </source>
</evidence>
<dbReference type="Gene3D" id="2.10.25.10">
    <property type="entry name" value="Laminin"/>
    <property type="match status" value="2"/>
</dbReference>
<dbReference type="PROSITE" id="PS01187">
    <property type="entry name" value="EGF_CA"/>
    <property type="match status" value="1"/>
</dbReference>
<keyword evidence="5" id="KW-1133">Transmembrane helix</keyword>
<evidence type="ECO:0000259" key="9">
    <source>
        <dbReference type="Pfam" id="PF25011"/>
    </source>
</evidence>
<dbReference type="EMBL" id="KD166680">
    <property type="protein sequence ID" value="EMS55782.1"/>
    <property type="molecule type" value="Genomic_DNA"/>
</dbReference>
<keyword evidence="4" id="KW-0677">Repeat</keyword>
<gene>
    <name evidence="10" type="ORF">TRIUR3_13005</name>
</gene>
<accession>M7Z713</accession>
<dbReference type="CDD" id="cd00054">
    <property type="entry name" value="EGF_CA"/>
    <property type="match status" value="1"/>
</dbReference>
<sequence length="559" mass="60486">MAMALHGHGRRGRLAAALWLVVVATASVASARFVGALENGDMVNVLLDWRESLPHPDERVEYEFWTNSNDECGPRCDEQAAFVAAFRGHAQLLEKAGNALFTPHYITWFCPDEYRGTRQCASQCINRGRYCAPDPEGDLGAGYQGRDVVLENLRQLCVHRVANARNASWAWWDFVADYRVRCSMREKRYSRGCAEEVVASLGLPAELIDKCMGDPDADADNDVLRTEQVVQVGQGDRGDVTILPTLVINNVQYRGKLESTAVLKAICAGFKETTEPHMETDECLHNNGGCWRDDKTNITACKDTYRGRVCECPAVDGVQYEGNGYKECKPVGPGRCAANNGGCWKETRHGKTFSACKGSGSLSGCECSPGFKGDGLTCEDVDECSEKVACTCPGCSCKNNWGGGGCWKETRHGKTFSACKGSGSLSGCECSPGFKGDGLTCEDVDECSEKVACTCPGCSCKNNWGGYHCSCGGGGNQVYIQAEDTCVGKSAAAMGWMVTALVLSCLAGAGLAGFAFYKYRLRRYMDSEVAAIMSQYMPLESQSSSGENRPLREEAVEAA</sequence>
<proteinExistence type="predicted"/>
<protein>
    <submittedName>
        <fullName evidence="10">Vacuolar-sorting receptor 7</fullName>
    </submittedName>
</protein>
<dbReference type="InterPro" id="IPR056858">
    <property type="entry name" value="VSR_TRX"/>
</dbReference>
<keyword evidence="7" id="KW-1015">Disulfide bond</keyword>
<evidence type="ECO:0000256" key="3">
    <source>
        <dbReference type="ARBA" id="ARBA00022729"/>
    </source>
</evidence>
<dbReference type="eggNOG" id="ENOG502QQUF">
    <property type="taxonomic scope" value="Eukaryota"/>
</dbReference>
<evidence type="ECO:0000256" key="1">
    <source>
        <dbReference type="ARBA" id="ARBA00004308"/>
    </source>
</evidence>
<dbReference type="PANTHER" id="PTHR22702">
    <property type="entry name" value="PROTEASE-ASSOCIATED DOMAIN-CONTAINING PROTEIN"/>
    <property type="match status" value="1"/>
</dbReference>
<comment type="subcellular location">
    <subcellularLocation>
        <location evidence="1">Endomembrane system</location>
    </subcellularLocation>
</comment>
<dbReference type="GO" id="GO:0012505">
    <property type="term" value="C:endomembrane system"/>
    <property type="evidence" value="ECO:0007669"/>
    <property type="project" value="UniProtKB-SubCell"/>
</dbReference>
<dbReference type="PANTHER" id="PTHR22702:SF4">
    <property type="entry name" value="VACUOLAR-SORTING RECEPTOR 6-LIKE"/>
    <property type="match status" value="1"/>
</dbReference>
<dbReference type="OMA" id="GEYHVAH"/>
<evidence type="ECO:0000256" key="2">
    <source>
        <dbReference type="ARBA" id="ARBA00022692"/>
    </source>
</evidence>
<keyword evidence="6" id="KW-0472">Membrane</keyword>
<name>M7Z713_TRIUA</name>
<keyword evidence="8" id="KW-0325">Glycoprotein</keyword>
<evidence type="ECO:0000256" key="7">
    <source>
        <dbReference type="ARBA" id="ARBA00023157"/>
    </source>
</evidence>
<keyword evidence="3" id="KW-0732">Signal</keyword>
<dbReference type="AlphaFoldDB" id="M7Z713"/>
<evidence type="ECO:0000256" key="6">
    <source>
        <dbReference type="ARBA" id="ARBA00023136"/>
    </source>
</evidence>
<keyword evidence="10" id="KW-0675">Receptor</keyword>
<dbReference type="InterPro" id="IPR018097">
    <property type="entry name" value="EGF_Ca-bd_CS"/>
</dbReference>
<evidence type="ECO:0000313" key="10">
    <source>
        <dbReference type="EMBL" id="EMS55782.1"/>
    </source>
</evidence>
<evidence type="ECO:0000256" key="8">
    <source>
        <dbReference type="ARBA" id="ARBA00023180"/>
    </source>
</evidence>
<reference evidence="10" key="1">
    <citation type="journal article" date="2013" name="Nature">
        <title>Draft genome of the wheat A-genome progenitor Triticum urartu.</title>
        <authorList>
            <person name="Ling H.Q."/>
            <person name="Zhao S."/>
            <person name="Liu D."/>
            <person name="Wang J."/>
            <person name="Sun H."/>
            <person name="Zhang C."/>
            <person name="Fan H."/>
            <person name="Li D."/>
            <person name="Dong L."/>
            <person name="Tao Y."/>
            <person name="Gao C."/>
            <person name="Wu H."/>
            <person name="Li Y."/>
            <person name="Cui Y."/>
            <person name="Guo X."/>
            <person name="Zheng S."/>
            <person name="Wang B."/>
            <person name="Yu K."/>
            <person name="Liang Q."/>
            <person name="Yang W."/>
            <person name="Lou X."/>
            <person name="Chen J."/>
            <person name="Feng M."/>
            <person name="Jian J."/>
            <person name="Zhang X."/>
            <person name="Luo G."/>
            <person name="Jiang Y."/>
            <person name="Liu J."/>
            <person name="Wang Z."/>
            <person name="Sha Y."/>
            <person name="Zhang B."/>
            <person name="Wu H."/>
            <person name="Tang D."/>
            <person name="Shen Q."/>
            <person name="Xue P."/>
            <person name="Zou S."/>
            <person name="Wang X."/>
            <person name="Liu X."/>
            <person name="Wang F."/>
            <person name="Yang Y."/>
            <person name="An X."/>
            <person name="Dong Z."/>
            <person name="Zhang K."/>
            <person name="Zhang X."/>
            <person name="Luo M.C."/>
            <person name="Dvorak J."/>
            <person name="Tong Y."/>
            <person name="Wang J."/>
            <person name="Yang H."/>
            <person name="Li Z."/>
            <person name="Wang D."/>
            <person name="Zhang A."/>
            <person name="Wang J."/>
        </authorList>
    </citation>
    <scope>NUCLEOTIDE SEQUENCE</scope>
</reference>
<organism evidence="10">
    <name type="scientific">Triticum urartu</name>
    <name type="common">Red wild einkorn</name>
    <name type="synonym">Crithodium urartu</name>
    <dbReference type="NCBI Taxonomy" id="4572"/>
    <lineage>
        <taxon>Eukaryota</taxon>
        <taxon>Viridiplantae</taxon>
        <taxon>Streptophyta</taxon>
        <taxon>Embryophyta</taxon>
        <taxon>Tracheophyta</taxon>
        <taxon>Spermatophyta</taxon>
        <taxon>Magnoliopsida</taxon>
        <taxon>Liliopsida</taxon>
        <taxon>Poales</taxon>
        <taxon>Poaceae</taxon>
        <taxon>BOP clade</taxon>
        <taxon>Pooideae</taxon>
        <taxon>Triticodae</taxon>
        <taxon>Triticeae</taxon>
        <taxon>Triticinae</taxon>
        <taxon>Triticum</taxon>
    </lineage>
</organism>
<feature type="domain" description="Vacuolar sorting receptor thioredoxin-like" evidence="9">
    <location>
        <begin position="60"/>
        <end position="267"/>
    </location>
</feature>
<dbReference type="STRING" id="4572.M7Z713"/>
<dbReference type="Pfam" id="PF25011">
    <property type="entry name" value="VSR_TRX"/>
    <property type="match status" value="1"/>
</dbReference>
<keyword evidence="2" id="KW-0812">Transmembrane</keyword>
<dbReference type="GO" id="GO:0005509">
    <property type="term" value="F:calcium ion binding"/>
    <property type="evidence" value="ECO:0007669"/>
    <property type="project" value="InterPro"/>
</dbReference>
<evidence type="ECO:0000256" key="5">
    <source>
        <dbReference type="ARBA" id="ARBA00022989"/>
    </source>
</evidence>